<feature type="region of interest" description="Disordered" evidence="1">
    <location>
        <begin position="1"/>
        <end position="31"/>
    </location>
</feature>
<evidence type="ECO:0000313" key="2">
    <source>
        <dbReference type="EMBL" id="LAA75133.1"/>
    </source>
</evidence>
<proteinExistence type="predicted"/>
<reference evidence="2" key="2">
    <citation type="submission" date="2017-11" db="EMBL/GenBank/DDBJ databases">
        <title>Coralsnake Venomics: Analyses of Venom Gland Transcriptomes and Proteomes of Six Brazilian Taxa.</title>
        <authorList>
            <person name="Aird S.D."/>
            <person name="Jorge da Silva N."/>
            <person name="Qiu L."/>
            <person name="Villar-Briones A."/>
            <person name="Aparecida-Saddi V."/>
            <person name="Campos-Telles M.P."/>
            <person name="Grau M."/>
            <person name="Mikheyev A.S."/>
        </authorList>
    </citation>
    <scope>NUCLEOTIDE SEQUENCE</scope>
    <source>
        <tissue evidence="2">Venom_gland</tissue>
    </source>
</reference>
<sequence>MWLGQGWLHKAADEMTTEGGPDSKAPLPGHRGSNLMNVACQGCQGEKGKGSRKNVRKALQELTRIWCLVLKQGVKFQFPTSSASRCPGAEGRQAGENALSA</sequence>
<name>A0A2D4HT38_MICLE</name>
<dbReference type="AlphaFoldDB" id="A0A2D4HT38"/>
<protein>
    <submittedName>
        <fullName evidence="2">Uncharacterized protein</fullName>
    </submittedName>
</protein>
<feature type="region of interest" description="Disordered" evidence="1">
    <location>
        <begin position="80"/>
        <end position="101"/>
    </location>
</feature>
<organism evidence="2">
    <name type="scientific">Micrurus lemniscatus lemniscatus</name>
    <dbReference type="NCBI Taxonomy" id="129467"/>
    <lineage>
        <taxon>Eukaryota</taxon>
        <taxon>Metazoa</taxon>
        <taxon>Chordata</taxon>
        <taxon>Craniata</taxon>
        <taxon>Vertebrata</taxon>
        <taxon>Euteleostomi</taxon>
        <taxon>Lepidosauria</taxon>
        <taxon>Squamata</taxon>
        <taxon>Bifurcata</taxon>
        <taxon>Unidentata</taxon>
        <taxon>Episquamata</taxon>
        <taxon>Toxicofera</taxon>
        <taxon>Serpentes</taxon>
        <taxon>Colubroidea</taxon>
        <taxon>Elapidae</taxon>
        <taxon>Elapinae</taxon>
        <taxon>Micrurus</taxon>
    </lineage>
</organism>
<evidence type="ECO:0000256" key="1">
    <source>
        <dbReference type="SAM" id="MobiDB-lite"/>
    </source>
</evidence>
<accession>A0A2D4HT38</accession>
<reference evidence="2" key="1">
    <citation type="submission" date="2017-07" db="EMBL/GenBank/DDBJ databases">
        <authorList>
            <person name="Mikheyev A."/>
            <person name="Grau M."/>
        </authorList>
    </citation>
    <scope>NUCLEOTIDE SEQUENCE</scope>
    <source>
        <tissue evidence="2">Venom_gland</tissue>
    </source>
</reference>
<dbReference type="EMBL" id="IACK01060593">
    <property type="protein sequence ID" value="LAA75133.1"/>
    <property type="molecule type" value="Transcribed_RNA"/>
</dbReference>